<accession>A0A6G1L986</accession>
<protein>
    <submittedName>
        <fullName evidence="1">Uncharacterized protein</fullName>
    </submittedName>
</protein>
<dbReference type="EMBL" id="ML995836">
    <property type="protein sequence ID" value="KAF2769152.1"/>
    <property type="molecule type" value="Genomic_DNA"/>
</dbReference>
<proteinExistence type="predicted"/>
<gene>
    <name evidence="1" type="ORF">EJ03DRAFT_99140</name>
</gene>
<sequence length="96" mass="10897">MFNHFIPNWLSLIHMRRILRSNIRRHQTTVIVRYTALILSSSLVALTLRLRQRLCEGFGACLPNLEIILGGDYSFLASRLCHVPSLGLSHLARSAV</sequence>
<dbReference type="Proteomes" id="UP000799436">
    <property type="component" value="Unassembled WGS sequence"/>
</dbReference>
<keyword evidence="2" id="KW-1185">Reference proteome</keyword>
<evidence type="ECO:0000313" key="2">
    <source>
        <dbReference type="Proteomes" id="UP000799436"/>
    </source>
</evidence>
<evidence type="ECO:0000313" key="1">
    <source>
        <dbReference type="EMBL" id="KAF2769152.1"/>
    </source>
</evidence>
<dbReference type="AlphaFoldDB" id="A0A6G1L986"/>
<organism evidence="1 2">
    <name type="scientific">Teratosphaeria nubilosa</name>
    <dbReference type="NCBI Taxonomy" id="161662"/>
    <lineage>
        <taxon>Eukaryota</taxon>
        <taxon>Fungi</taxon>
        <taxon>Dikarya</taxon>
        <taxon>Ascomycota</taxon>
        <taxon>Pezizomycotina</taxon>
        <taxon>Dothideomycetes</taxon>
        <taxon>Dothideomycetidae</taxon>
        <taxon>Mycosphaerellales</taxon>
        <taxon>Teratosphaeriaceae</taxon>
        <taxon>Teratosphaeria</taxon>
    </lineage>
</organism>
<name>A0A6G1L986_9PEZI</name>
<reference evidence="1" key="1">
    <citation type="journal article" date="2020" name="Stud. Mycol.">
        <title>101 Dothideomycetes genomes: a test case for predicting lifestyles and emergence of pathogens.</title>
        <authorList>
            <person name="Haridas S."/>
            <person name="Albert R."/>
            <person name="Binder M."/>
            <person name="Bloem J."/>
            <person name="Labutti K."/>
            <person name="Salamov A."/>
            <person name="Andreopoulos B."/>
            <person name="Baker S."/>
            <person name="Barry K."/>
            <person name="Bills G."/>
            <person name="Bluhm B."/>
            <person name="Cannon C."/>
            <person name="Castanera R."/>
            <person name="Culley D."/>
            <person name="Daum C."/>
            <person name="Ezra D."/>
            <person name="Gonzalez J."/>
            <person name="Henrissat B."/>
            <person name="Kuo A."/>
            <person name="Liang C."/>
            <person name="Lipzen A."/>
            <person name="Lutzoni F."/>
            <person name="Magnuson J."/>
            <person name="Mondo S."/>
            <person name="Nolan M."/>
            <person name="Ohm R."/>
            <person name="Pangilinan J."/>
            <person name="Park H.-J."/>
            <person name="Ramirez L."/>
            <person name="Alfaro M."/>
            <person name="Sun H."/>
            <person name="Tritt A."/>
            <person name="Yoshinaga Y."/>
            <person name="Zwiers L.-H."/>
            <person name="Turgeon B."/>
            <person name="Goodwin S."/>
            <person name="Spatafora J."/>
            <person name="Crous P."/>
            <person name="Grigoriev I."/>
        </authorList>
    </citation>
    <scope>NUCLEOTIDE SEQUENCE</scope>
    <source>
        <strain evidence="1">CBS 116005</strain>
    </source>
</reference>